<keyword evidence="4" id="KW-0804">Transcription</keyword>
<gene>
    <name evidence="6" type="ORF">CQR46_0161</name>
</gene>
<dbReference type="InterPro" id="IPR005119">
    <property type="entry name" value="LysR_subst-bd"/>
</dbReference>
<dbReference type="InterPro" id="IPR036388">
    <property type="entry name" value="WH-like_DNA-bd_sf"/>
</dbReference>
<dbReference type="PANTHER" id="PTHR30346">
    <property type="entry name" value="TRANSCRIPTIONAL DUAL REGULATOR HCAR-RELATED"/>
    <property type="match status" value="1"/>
</dbReference>
<dbReference type="SUPFAM" id="SSF53850">
    <property type="entry name" value="Periplasmic binding protein-like II"/>
    <property type="match status" value="1"/>
</dbReference>
<evidence type="ECO:0000256" key="3">
    <source>
        <dbReference type="ARBA" id="ARBA00023125"/>
    </source>
</evidence>
<evidence type="ECO:0000256" key="2">
    <source>
        <dbReference type="ARBA" id="ARBA00023015"/>
    </source>
</evidence>
<name>A0A2N3QLM0_9BIFI</name>
<dbReference type="GO" id="GO:0003677">
    <property type="term" value="F:DNA binding"/>
    <property type="evidence" value="ECO:0007669"/>
    <property type="project" value="UniProtKB-KW"/>
</dbReference>
<protein>
    <submittedName>
        <fullName evidence="6">LysR family transcriptional regulator</fullName>
    </submittedName>
</protein>
<evidence type="ECO:0000256" key="1">
    <source>
        <dbReference type="ARBA" id="ARBA00009437"/>
    </source>
</evidence>
<evidence type="ECO:0000313" key="6">
    <source>
        <dbReference type="EMBL" id="PKU92585.1"/>
    </source>
</evidence>
<dbReference type="PRINTS" id="PR00039">
    <property type="entry name" value="HTHLYSR"/>
</dbReference>
<dbReference type="AlphaFoldDB" id="A0A2N3QLM0"/>
<comment type="caution">
    <text evidence="6">The sequence shown here is derived from an EMBL/GenBank/DDBJ whole genome shotgun (WGS) entry which is preliminary data.</text>
</comment>
<dbReference type="Pfam" id="PF00126">
    <property type="entry name" value="HTH_1"/>
    <property type="match status" value="1"/>
</dbReference>
<dbReference type="CDD" id="cd05466">
    <property type="entry name" value="PBP2_LTTR_substrate"/>
    <property type="match status" value="1"/>
</dbReference>
<evidence type="ECO:0000313" key="7">
    <source>
        <dbReference type="Proteomes" id="UP000233730"/>
    </source>
</evidence>
<comment type="similarity">
    <text evidence="1">Belongs to the LysR transcriptional regulatory family.</text>
</comment>
<dbReference type="SUPFAM" id="SSF46785">
    <property type="entry name" value="Winged helix' DNA-binding domain"/>
    <property type="match status" value="1"/>
</dbReference>
<feature type="domain" description="HTH lysR-type" evidence="5">
    <location>
        <begin position="1"/>
        <end position="58"/>
    </location>
</feature>
<dbReference type="FunFam" id="1.10.10.10:FF:000001">
    <property type="entry name" value="LysR family transcriptional regulator"/>
    <property type="match status" value="1"/>
</dbReference>
<evidence type="ECO:0000256" key="4">
    <source>
        <dbReference type="ARBA" id="ARBA00023163"/>
    </source>
</evidence>
<dbReference type="Proteomes" id="UP000233730">
    <property type="component" value="Unassembled WGS sequence"/>
</dbReference>
<sequence>MEIRALRAFLEVSREENMTRAAAELHISQPTLSKLMKSLEAELGVALFVRRSFGLTLTADGRLLRERARDLVGMADRIEDEFACLGAVTGGTLYFGLAESFQIGYLAHKIKELRRTAPNLHYHVESGVSAQVLEHLDQGTLDFAVLAQDPDETKYDFLPFPDVDRWGVIVPEGHRLASRTRIHVDDLVGEPLFCSDQAWKHEIPRWAGSRFPDLRREATFGLAYNGAVFAREGLGVLLTFDHIVDTSPGSGIVFRPLDPVLETKLYLTWRRNRPLSPIADRFLALMRGAA</sequence>
<proteinExistence type="inferred from homology"/>
<keyword evidence="2" id="KW-0805">Transcription regulation</keyword>
<dbReference type="InterPro" id="IPR036390">
    <property type="entry name" value="WH_DNA-bd_sf"/>
</dbReference>
<reference evidence="6 7" key="1">
    <citation type="submission" date="2017-10" db="EMBL/GenBank/DDBJ databases">
        <title>Bifidobacterium genomics.</title>
        <authorList>
            <person name="Lugli G.A."/>
            <person name="Milani C."/>
            <person name="Mancabelli L."/>
        </authorList>
    </citation>
    <scope>NUCLEOTIDE SEQUENCE [LARGE SCALE GENOMIC DNA]</scope>
    <source>
        <strain evidence="6 7">1524B</strain>
    </source>
</reference>
<dbReference type="EMBL" id="PCGZ01000001">
    <property type="protein sequence ID" value="PKU92585.1"/>
    <property type="molecule type" value="Genomic_DNA"/>
</dbReference>
<dbReference type="PROSITE" id="PS50931">
    <property type="entry name" value="HTH_LYSR"/>
    <property type="match status" value="1"/>
</dbReference>
<keyword evidence="3" id="KW-0238">DNA-binding</keyword>
<dbReference type="InterPro" id="IPR000847">
    <property type="entry name" value="LysR_HTH_N"/>
</dbReference>
<dbReference type="Gene3D" id="3.40.190.10">
    <property type="entry name" value="Periplasmic binding protein-like II"/>
    <property type="match status" value="2"/>
</dbReference>
<dbReference type="Pfam" id="PF03466">
    <property type="entry name" value="LysR_substrate"/>
    <property type="match status" value="1"/>
</dbReference>
<dbReference type="GO" id="GO:0032993">
    <property type="term" value="C:protein-DNA complex"/>
    <property type="evidence" value="ECO:0007669"/>
    <property type="project" value="TreeGrafter"/>
</dbReference>
<accession>A0A2N3QLM0</accession>
<evidence type="ECO:0000259" key="5">
    <source>
        <dbReference type="PROSITE" id="PS50931"/>
    </source>
</evidence>
<dbReference type="PANTHER" id="PTHR30346:SF28">
    <property type="entry name" value="HTH-TYPE TRANSCRIPTIONAL REGULATOR CYNR"/>
    <property type="match status" value="1"/>
</dbReference>
<dbReference type="GO" id="GO:0003700">
    <property type="term" value="F:DNA-binding transcription factor activity"/>
    <property type="evidence" value="ECO:0007669"/>
    <property type="project" value="InterPro"/>
</dbReference>
<dbReference type="Gene3D" id="1.10.10.10">
    <property type="entry name" value="Winged helix-like DNA-binding domain superfamily/Winged helix DNA-binding domain"/>
    <property type="match status" value="1"/>
</dbReference>
<dbReference type="RefSeq" id="WP_101429306.1">
    <property type="nucleotide sequence ID" value="NZ_PCGZ01000001.1"/>
</dbReference>
<organism evidence="6 7">
    <name type="scientific">Bifidobacterium pseudolongum subsp. globosum</name>
    <dbReference type="NCBI Taxonomy" id="1690"/>
    <lineage>
        <taxon>Bacteria</taxon>
        <taxon>Bacillati</taxon>
        <taxon>Actinomycetota</taxon>
        <taxon>Actinomycetes</taxon>
        <taxon>Bifidobacteriales</taxon>
        <taxon>Bifidobacteriaceae</taxon>
        <taxon>Bifidobacterium</taxon>
    </lineage>
</organism>